<dbReference type="RefSeq" id="WP_002816295.1">
    <property type="nucleotide sequence ID" value="NZ_GG693400.1"/>
</dbReference>
<proteinExistence type="predicted"/>
<evidence type="ECO:0000313" key="3">
    <source>
        <dbReference type="Proteomes" id="UP000004283"/>
    </source>
</evidence>
<keyword evidence="1" id="KW-1133">Transmembrane helix</keyword>
<keyword evidence="1" id="KW-0472">Membrane</keyword>
<dbReference type="InterPro" id="IPR036019">
    <property type="entry name" value="MscL_channel"/>
</dbReference>
<feature type="transmembrane region" description="Helical" evidence="1">
    <location>
        <begin position="52"/>
        <end position="69"/>
    </location>
</feature>
<sequence>MKNMQKIKLPITDNIATEQVNEFRKFITSPAIIQLSIGVIVGGSLTDLIKSVISFASNFFYYLSLLLFSKNHSAKINLVLDPLRSVFENFLTLCTIAACVFFFVKLVNKFLIKEASETLGYNAQLEETKKLIKIQHETNELLKKSVNLQEKLLNQTEEKKD</sequence>
<reference evidence="2 3" key="1">
    <citation type="submission" date="2009-04" db="EMBL/GenBank/DDBJ databases">
        <authorList>
            <person name="Qin X."/>
            <person name="Bachman B."/>
            <person name="Battles P."/>
            <person name="Bell A."/>
            <person name="Bess C."/>
            <person name="Bickham C."/>
            <person name="Chaboub L."/>
            <person name="Chen D."/>
            <person name="Coyle M."/>
            <person name="Deiros D.R."/>
            <person name="Dinh H."/>
            <person name="Forbes L."/>
            <person name="Fowler G."/>
            <person name="Francisco L."/>
            <person name="Fu Q."/>
            <person name="Gubbala S."/>
            <person name="Hale W."/>
            <person name="Han Y."/>
            <person name="Hemphill L."/>
            <person name="Highlander S.K."/>
            <person name="Hirani K."/>
            <person name="Hogues M."/>
            <person name="Jackson L."/>
            <person name="Jakkamsetti A."/>
            <person name="Javaid M."/>
            <person name="Jiang H."/>
            <person name="Korchina V."/>
            <person name="Kovar C."/>
            <person name="Lara F."/>
            <person name="Lee S."/>
            <person name="Mata R."/>
            <person name="Mathew T."/>
            <person name="Moen C."/>
            <person name="Morales K."/>
            <person name="Munidasa M."/>
            <person name="Nazareth L."/>
            <person name="Ngo R."/>
            <person name="Nguyen L."/>
            <person name="Okwuonu G."/>
            <person name="Ongeri F."/>
            <person name="Patil S."/>
            <person name="Petrosino J."/>
            <person name="Pham C."/>
            <person name="Pham P."/>
            <person name="Pu L.-L."/>
            <person name="Puazo M."/>
            <person name="Raj R."/>
            <person name="Reid J."/>
            <person name="Rouhana J."/>
            <person name="Saada N."/>
            <person name="Shang Y."/>
            <person name="Simmons D."/>
            <person name="Thornton R."/>
            <person name="Warren J."/>
            <person name="Weissenberger G."/>
            <person name="Zhang J."/>
            <person name="Zhang L."/>
            <person name="Zhou C."/>
            <person name="Zhu D."/>
            <person name="Muzny D."/>
            <person name="Worley K."/>
            <person name="Gibbs R."/>
        </authorList>
    </citation>
    <scope>NUCLEOTIDE SEQUENCE [LARGE SCALE GENOMIC DNA]</scope>
    <source>
        <strain evidence="2 3">ATCC 19254</strain>
    </source>
</reference>
<accession>C2KKD8</accession>
<organism evidence="2 3">
    <name type="scientific">Leuconostoc mesenteroides subsp. cremoris ATCC 19254</name>
    <dbReference type="NCBI Taxonomy" id="586220"/>
    <lineage>
        <taxon>Bacteria</taxon>
        <taxon>Bacillati</taxon>
        <taxon>Bacillota</taxon>
        <taxon>Bacilli</taxon>
        <taxon>Lactobacillales</taxon>
        <taxon>Lactobacillaceae</taxon>
        <taxon>Leuconostoc</taxon>
    </lineage>
</organism>
<comment type="caution">
    <text evidence="2">The sequence shown here is derived from an EMBL/GenBank/DDBJ whole genome shotgun (WGS) entry which is preliminary data.</text>
</comment>
<name>C2KKD8_LEUMC</name>
<feature type="transmembrane region" description="Helical" evidence="1">
    <location>
        <begin position="89"/>
        <end position="107"/>
    </location>
</feature>
<keyword evidence="1" id="KW-0812">Transmembrane</keyword>
<dbReference type="AlphaFoldDB" id="C2KKD8"/>
<dbReference type="Proteomes" id="UP000004283">
    <property type="component" value="Unassembled WGS sequence"/>
</dbReference>
<dbReference type="Gene3D" id="1.10.1200.120">
    <property type="entry name" value="Large-conductance mechanosensitive channel, MscL, domain 1"/>
    <property type="match status" value="1"/>
</dbReference>
<dbReference type="SUPFAM" id="SSF81330">
    <property type="entry name" value="Gated mechanosensitive channel"/>
    <property type="match status" value="1"/>
</dbReference>
<gene>
    <name evidence="2" type="ORF">HMPREF0555_1104</name>
</gene>
<dbReference type="HOGENOM" id="CLU_1667244_0_0_9"/>
<evidence type="ECO:0000256" key="1">
    <source>
        <dbReference type="SAM" id="Phobius"/>
    </source>
</evidence>
<dbReference type="EMBL" id="ACKV01000061">
    <property type="protein sequence ID" value="EEJ42296.1"/>
    <property type="molecule type" value="Genomic_DNA"/>
</dbReference>
<dbReference type="InterPro" id="IPR037673">
    <property type="entry name" value="MSC/AndL"/>
</dbReference>
<protein>
    <submittedName>
        <fullName evidence="2">Putative large conductance mechanosensitive channel protein</fullName>
    </submittedName>
</protein>
<dbReference type="Pfam" id="PF01741">
    <property type="entry name" value="MscL"/>
    <property type="match status" value="1"/>
</dbReference>
<evidence type="ECO:0000313" key="2">
    <source>
        <dbReference type="EMBL" id="EEJ42296.1"/>
    </source>
</evidence>